<evidence type="ECO:0000256" key="1">
    <source>
        <dbReference type="SAM" id="Phobius"/>
    </source>
</evidence>
<sequence>MKIKGNWGCLQWWVSGLATAIAINYLARGFVDIVLNINSLLEWLQKSGVGEFVYRLLGGP</sequence>
<feature type="transmembrane region" description="Helical" evidence="1">
    <location>
        <begin position="12"/>
        <end position="31"/>
    </location>
</feature>
<dbReference type="EMBL" id="JACJQU010000042">
    <property type="protein sequence ID" value="MBD2296999.1"/>
    <property type="molecule type" value="Genomic_DNA"/>
</dbReference>
<protein>
    <submittedName>
        <fullName evidence="2">Uncharacterized protein</fullName>
    </submittedName>
</protein>
<evidence type="ECO:0000313" key="2">
    <source>
        <dbReference type="EMBL" id="MBD2296999.1"/>
    </source>
</evidence>
<dbReference type="RefSeq" id="WP_190565114.1">
    <property type="nucleotide sequence ID" value="NZ_JACJQU010000042.1"/>
</dbReference>
<reference evidence="3" key="1">
    <citation type="journal article" date="2020" name="ISME J.">
        <title>Comparative genomics reveals insights into cyanobacterial evolution and habitat adaptation.</title>
        <authorList>
            <person name="Chen M.Y."/>
            <person name="Teng W.K."/>
            <person name="Zhao L."/>
            <person name="Hu C.X."/>
            <person name="Zhou Y.K."/>
            <person name="Han B.P."/>
            <person name="Song L.R."/>
            <person name="Shu W.S."/>
        </authorList>
    </citation>
    <scope>NUCLEOTIDE SEQUENCE [LARGE SCALE GENOMIC DNA]</scope>
    <source>
        <strain evidence="3">FACHB-251</strain>
    </source>
</reference>
<keyword evidence="1" id="KW-1133">Transmembrane helix</keyword>
<keyword evidence="1" id="KW-0812">Transmembrane</keyword>
<comment type="caution">
    <text evidence="2">The sequence shown here is derived from an EMBL/GenBank/DDBJ whole genome shotgun (WGS) entry which is preliminary data.</text>
</comment>
<proteinExistence type="predicted"/>
<organism evidence="2 3">
    <name type="scientific">Anabaena sphaerica FACHB-251</name>
    <dbReference type="NCBI Taxonomy" id="2692883"/>
    <lineage>
        <taxon>Bacteria</taxon>
        <taxon>Bacillati</taxon>
        <taxon>Cyanobacteriota</taxon>
        <taxon>Cyanophyceae</taxon>
        <taxon>Nostocales</taxon>
        <taxon>Nostocaceae</taxon>
        <taxon>Anabaena</taxon>
    </lineage>
</organism>
<name>A0A926WNG5_9NOST</name>
<gene>
    <name evidence="2" type="ORF">H6G06_26870</name>
</gene>
<keyword evidence="3" id="KW-1185">Reference proteome</keyword>
<dbReference type="Proteomes" id="UP000662185">
    <property type="component" value="Unassembled WGS sequence"/>
</dbReference>
<evidence type="ECO:0000313" key="3">
    <source>
        <dbReference type="Proteomes" id="UP000662185"/>
    </source>
</evidence>
<accession>A0A926WNG5</accession>
<dbReference type="AlphaFoldDB" id="A0A926WNG5"/>
<keyword evidence="1" id="KW-0472">Membrane</keyword>